<accession>A0ABQ7EMX3</accession>
<name>A0ABQ7EMX3_BRACR</name>
<gene>
    <name evidence="1" type="ORF">DY000_02020230</name>
</gene>
<evidence type="ECO:0000313" key="2">
    <source>
        <dbReference type="Proteomes" id="UP000266723"/>
    </source>
</evidence>
<dbReference type="Proteomes" id="UP000266723">
    <property type="component" value="Unassembled WGS sequence"/>
</dbReference>
<organism evidence="1 2">
    <name type="scientific">Brassica cretica</name>
    <name type="common">Mustard</name>
    <dbReference type="NCBI Taxonomy" id="69181"/>
    <lineage>
        <taxon>Eukaryota</taxon>
        <taxon>Viridiplantae</taxon>
        <taxon>Streptophyta</taxon>
        <taxon>Embryophyta</taxon>
        <taxon>Tracheophyta</taxon>
        <taxon>Spermatophyta</taxon>
        <taxon>Magnoliopsida</taxon>
        <taxon>eudicotyledons</taxon>
        <taxon>Gunneridae</taxon>
        <taxon>Pentapetalae</taxon>
        <taxon>rosids</taxon>
        <taxon>malvids</taxon>
        <taxon>Brassicales</taxon>
        <taxon>Brassicaceae</taxon>
        <taxon>Brassiceae</taxon>
        <taxon>Brassica</taxon>
    </lineage>
</organism>
<keyword evidence="2" id="KW-1185">Reference proteome</keyword>
<evidence type="ECO:0000313" key="1">
    <source>
        <dbReference type="EMBL" id="KAF3597801.1"/>
    </source>
</evidence>
<sequence>MCSKLCWGPSLCTAETLSGLITGSSWLGSTLPALLFCCELLASRPSSGTFCGPSLNVAGILSWLEITFSIWEGPGGVVLEAWTMRKAVSSICPSSSALRQRSFLAALSKGSAHEAYCFITSHTSPIASTMASLEITGVSLRRGTSLSEELISDFEPGLVHQMHVKGKVVVVSVYEMSSGGFLYLPLSFGLVAYTDDSGPDYGFFSEQGILWYADSDQHSWHRISHLFLQLTISELLIKALAHRAVFFESLIHKMRSDFIAPLYSMTDFLIRGSLPLICTLIRRTLLGALSPLGKTFDEIFGLPPTVLGALSGTQATLFSGVLAVAAVPLTMVGGRTRREKLQGVDESNGFFPKRKLKKKNSLMTGGQ</sequence>
<reference evidence="1 2" key="1">
    <citation type="journal article" date="2020" name="BMC Genomics">
        <title>Intraspecific diversification of the crop wild relative Brassica cretica Lam. using demographic model selection.</title>
        <authorList>
            <person name="Kioukis A."/>
            <person name="Michalopoulou V.A."/>
            <person name="Briers L."/>
            <person name="Pirintsos S."/>
            <person name="Studholme D.J."/>
            <person name="Pavlidis P."/>
            <person name="Sarris P.F."/>
        </authorList>
    </citation>
    <scope>NUCLEOTIDE SEQUENCE [LARGE SCALE GENOMIC DNA]</scope>
    <source>
        <strain evidence="2">cv. PFS-1207/04</strain>
    </source>
</reference>
<dbReference type="EMBL" id="QGKV02000299">
    <property type="protein sequence ID" value="KAF3597801.1"/>
    <property type="molecule type" value="Genomic_DNA"/>
</dbReference>
<proteinExistence type="predicted"/>
<protein>
    <submittedName>
        <fullName evidence="1">Uncharacterized protein</fullName>
    </submittedName>
</protein>
<comment type="caution">
    <text evidence="1">The sequence shown here is derived from an EMBL/GenBank/DDBJ whole genome shotgun (WGS) entry which is preliminary data.</text>
</comment>